<accession>A0A4C1VFL3</accession>
<name>A0A4C1VFL3_EUMVA</name>
<sequence length="135" mass="15166">MKFSSKNGARRVKKYFMRNVFLHDKRKEGIQDIRKGSRGEPLGRNSEGRSEETSRATRPPEPRPSRACRRPPGRARGRATRLIRNERVSKQVRNAHPAGRRARAAPPSAAITFAPLCTADEPVCVGENKNKGSHR</sequence>
<feature type="compositionally biased region" description="Basic residues" evidence="1">
    <location>
        <begin position="66"/>
        <end position="81"/>
    </location>
</feature>
<dbReference type="EMBL" id="BGZK01000333">
    <property type="protein sequence ID" value="GBP37423.1"/>
    <property type="molecule type" value="Genomic_DNA"/>
</dbReference>
<feature type="compositionally biased region" description="Basic and acidic residues" evidence="1">
    <location>
        <begin position="21"/>
        <end position="38"/>
    </location>
</feature>
<keyword evidence="3" id="KW-1185">Reference proteome</keyword>
<evidence type="ECO:0000256" key="1">
    <source>
        <dbReference type="SAM" id="MobiDB-lite"/>
    </source>
</evidence>
<organism evidence="2 3">
    <name type="scientific">Eumeta variegata</name>
    <name type="common">Bagworm moth</name>
    <name type="synonym">Eumeta japonica</name>
    <dbReference type="NCBI Taxonomy" id="151549"/>
    <lineage>
        <taxon>Eukaryota</taxon>
        <taxon>Metazoa</taxon>
        <taxon>Ecdysozoa</taxon>
        <taxon>Arthropoda</taxon>
        <taxon>Hexapoda</taxon>
        <taxon>Insecta</taxon>
        <taxon>Pterygota</taxon>
        <taxon>Neoptera</taxon>
        <taxon>Endopterygota</taxon>
        <taxon>Lepidoptera</taxon>
        <taxon>Glossata</taxon>
        <taxon>Ditrysia</taxon>
        <taxon>Tineoidea</taxon>
        <taxon>Psychidae</taxon>
        <taxon>Oiketicinae</taxon>
        <taxon>Eumeta</taxon>
    </lineage>
</organism>
<dbReference type="Proteomes" id="UP000299102">
    <property type="component" value="Unassembled WGS sequence"/>
</dbReference>
<feature type="region of interest" description="Disordered" evidence="1">
    <location>
        <begin position="1"/>
        <end position="107"/>
    </location>
</feature>
<feature type="compositionally biased region" description="Basic and acidic residues" evidence="1">
    <location>
        <begin position="46"/>
        <end position="64"/>
    </location>
</feature>
<protein>
    <submittedName>
        <fullName evidence="2">Uncharacterized protein</fullName>
    </submittedName>
</protein>
<comment type="caution">
    <text evidence="2">The sequence shown here is derived from an EMBL/GenBank/DDBJ whole genome shotgun (WGS) entry which is preliminary data.</text>
</comment>
<gene>
    <name evidence="2" type="ORF">EVAR_16328_1</name>
</gene>
<evidence type="ECO:0000313" key="3">
    <source>
        <dbReference type="Proteomes" id="UP000299102"/>
    </source>
</evidence>
<dbReference type="AlphaFoldDB" id="A0A4C1VFL3"/>
<evidence type="ECO:0000313" key="2">
    <source>
        <dbReference type="EMBL" id="GBP37423.1"/>
    </source>
</evidence>
<proteinExistence type="predicted"/>
<reference evidence="2 3" key="1">
    <citation type="journal article" date="2019" name="Commun. Biol.">
        <title>The bagworm genome reveals a unique fibroin gene that provides high tensile strength.</title>
        <authorList>
            <person name="Kono N."/>
            <person name="Nakamura H."/>
            <person name="Ohtoshi R."/>
            <person name="Tomita M."/>
            <person name="Numata K."/>
            <person name="Arakawa K."/>
        </authorList>
    </citation>
    <scope>NUCLEOTIDE SEQUENCE [LARGE SCALE GENOMIC DNA]</scope>
</reference>